<evidence type="ECO:0000256" key="5">
    <source>
        <dbReference type="ARBA" id="ARBA00024207"/>
    </source>
</evidence>
<evidence type="ECO:0000313" key="7">
    <source>
        <dbReference type="Proteomes" id="UP000619835"/>
    </source>
</evidence>
<dbReference type="AlphaFoldDB" id="A0A847TBD5"/>
<accession>A0A847TBD5</accession>
<reference evidence="6" key="1">
    <citation type="submission" date="2019-12" db="EMBL/GenBank/DDBJ databases">
        <title>Haloferax alexandrinus strain pws11.</title>
        <authorList>
            <person name="Verma D.K."/>
            <person name="Gopal K."/>
            <person name="Prasad E.S."/>
        </authorList>
    </citation>
    <scope>NUCLEOTIDE SEQUENCE</scope>
    <source>
        <strain evidence="6">Pws11</strain>
    </source>
</reference>
<evidence type="ECO:0000256" key="1">
    <source>
        <dbReference type="ARBA" id="ARBA00022553"/>
    </source>
</evidence>
<dbReference type="RefSeq" id="WP_170076555.1">
    <property type="nucleotide sequence ID" value="NZ_WOWC01000001.1"/>
</dbReference>
<organism evidence="6 7">
    <name type="scientific">Haloferax volcanii</name>
    <name type="common">Halobacterium volcanii</name>
    <dbReference type="NCBI Taxonomy" id="2246"/>
    <lineage>
        <taxon>Archaea</taxon>
        <taxon>Methanobacteriati</taxon>
        <taxon>Methanobacteriota</taxon>
        <taxon>Stenosarchaea group</taxon>
        <taxon>Halobacteria</taxon>
        <taxon>Halobacteriales</taxon>
        <taxon>Haloferacaceae</taxon>
        <taxon>Haloferax</taxon>
    </lineage>
</organism>
<dbReference type="InterPro" id="IPR037038">
    <property type="entry name" value="HepT-like_sf"/>
</dbReference>
<gene>
    <name evidence="6" type="ORF">GOC85_09970</name>
</gene>
<comment type="similarity">
    <text evidence="5">Belongs to the HepT RNase toxin family.</text>
</comment>
<dbReference type="GO" id="GO:0004540">
    <property type="term" value="F:RNA nuclease activity"/>
    <property type="evidence" value="ECO:0007669"/>
    <property type="project" value="InterPro"/>
</dbReference>
<dbReference type="GO" id="GO:0110001">
    <property type="term" value="C:toxin-antitoxin complex"/>
    <property type="evidence" value="ECO:0007669"/>
    <property type="project" value="InterPro"/>
</dbReference>
<dbReference type="NCBIfam" id="NF047751">
    <property type="entry name" value="HepT_toxin"/>
    <property type="match status" value="1"/>
</dbReference>
<sequence length="156" mass="17738">MTDDVFPADRLNRILVAVETIEESLGTLARKQQLTREEYKHDPDTQDIVERRFVKMTEAAIDIGEELVKHERGQPPQSNPASMRALGEIGILSPKTAGQMAQGARFRNVLAHTYGRIIDHDVVYNALQDLERYRTFVVEIREYLDSIGALDVDEQT</sequence>
<dbReference type="PANTHER" id="PTHR33397">
    <property type="entry name" value="UPF0331 PROTEIN YUTE"/>
    <property type="match status" value="1"/>
</dbReference>
<evidence type="ECO:0000256" key="4">
    <source>
        <dbReference type="ARBA" id="ARBA00022801"/>
    </source>
</evidence>
<keyword evidence="1" id="KW-0597">Phosphoprotein</keyword>
<dbReference type="InterPro" id="IPR052379">
    <property type="entry name" value="Type_VII_TA_RNase"/>
</dbReference>
<keyword evidence="2" id="KW-1277">Toxin-antitoxin system</keyword>
<keyword evidence="3" id="KW-0540">Nuclease</keyword>
<evidence type="ECO:0000313" key="6">
    <source>
        <dbReference type="EMBL" id="NLV02912.1"/>
    </source>
</evidence>
<dbReference type="GO" id="GO:0016787">
    <property type="term" value="F:hydrolase activity"/>
    <property type="evidence" value="ECO:0007669"/>
    <property type="project" value="UniProtKB-KW"/>
</dbReference>
<evidence type="ECO:0000256" key="2">
    <source>
        <dbReference type="ARBA" id="ARBA00022649"/>
    </source>
</evidence>
<dbReference type="Proteomes" id="UP000619835">
    <property type="component" value="Unassembled WGS sequence"/>
</dbReference>
<name>A0A847TBD5_HALVO</name>
<dbReference type="PANTHER" id="PTHR33397:SF5">
    <property type="entry name" value="RNASE YUTE-RELATED"/>
    <property type="match status" value="1"/>
</dbReference>
<dbReference type="Gene3D" id="1.20.120.580">
    <property type="entry name" value="bsu32300-like"/>
    <property type="match status" value="1"/>
</dbReference>
<comment type="caution">
    <text evidence="6">The sequence shown here is derived from an EMBL/GenBank/DDBJ whole genome shotgun (WGS) entry which is preliminary data.</text>
</comment>
<dbReference type="InterPro" id="IPR008201">
    <property type="entry name" value="HepT-like"/>
</dbReference>
<proteinExistence type="inferred from homology"/>
<evidence type="ECO:0000256" key="3">
    <source>
        <dbReference type="ARBA" id="ARBA00022722"/>
    </source>
</evidence>
<dbReference type="EMBL" id="WOWC01000001">
    <property type="protein sequence ID" value="NLV02912.1"/>
    <property type="molecule type" value="Genomic_DNA"/>
</dbReference>
<keyword evidence="4" id="KW-0378">Hydrolase</keyword>
<dbReference type="Pfam" id="PF01934">
    <property type="entry name" value="HepT-like"/>
    <property type="match status" value="1"/>
</dbReference>
<protein>
    <submittedName>
        <fullName evidence="6">DUF86 domain-containing protein</fullName>
    </submittedName>
</protein>